<name>A0ABV5PWV8_9ACTN</name>
<dbReference type="Proteomes" id="UP001589646">
    <property type="component" value="Unassembled WGS sequence"/>
</dbReference>
<proteinExistence type="predicted"/>
<sequence length="63" mass="6794">MTPTGRHPGDAGRRGVDVEVRDLLGGRACRHGLPDRRFCAECEQAMVIVCENDCEPPSKAVGT</sequence>
<dbReference type="EMBL" id="JBHMCE010000004">
    <property type="protein sequence ID" value="MFB9527564.1"/>
    <property type="molecule type" value="Genomic_DNA"/>
</dbReference>
<accession>A0ABV5PWV8</accession>
<keyword evidence="2" id="KW-1185">Reference proteome</keyword>
<protein>
    <submittedName>
        <fullName evidence="1">Uncharacterized protein</fullName>
    </submittedName>
</protein>
<dbReference type="RefSeq" id="WP_346127220.1">
    <property type="nucleotide sequence ID" value="NZ_BAAAXC010000015.1"/>
</dbReference>
<evidence type="ECO:0000313" key="1">
    <source>
        <dbReference type="EMBL" id="MFB9527564.1"/>
    </source>
</evidence>
<comment type="caution">
    <text evidence="1">The sequence shown here is derived from an EMBL/GenBank/DDBJ whole genome shotgun (WGS) entry which is preliminary data.</text>
</comment>
<reference evidence="1 2" key="1">
    <citation type="submission" date="2024-09" db="EMBL/GenBank/DDBJ databases">
        <authorList>
            <person name="Sun Q."/>
            <person name="Mori K."/>
        </authorList>
    </citation>
    <scope>NUCLEOTIDE SEQUENCE [LARGE SCALE GENOMIC DNA]</scope>
    <source>
        <strain evidence="1 2">JCM 3323</strain>
    </source>
</reference>
<evidence type="ECO:0000313" key="2">
    <source>
        <dbReference type="Proteomes" id="UP001589646"/>
    </source>
</evidence>
<gene>
    <name evidence="1" type="ORF">ACFFRN_13175</name>
</gene>
<organism evidence="1 2">
    <name type="scientific">Nonomuraea roseola</name>
    <dbReference type="NCBI Taxonomy" id="46179"/>
    <lineage>
        <taxon>Bacteria</taxon>
        <taxon>Bacillati</taxon>
        <taxon>Actinomycetota</taxon>
        <taxon>Actinomycetes</taxon>
        <taxon>Streptosporangiales</taxon>
        <taxon>Streptosporangiaceae</taxon>
        <taxon>Nonomuraea</taxon>
    </lineage>
</organism>